<evidence type="ECO:0000313" key="2">
    <source>
        <dbReference type="Proteomes" id="UP000606922"/>
    </source>
</evidence>
<dbReference type="EMBL" id="BMGB01000001">
    <property type="protein sequence ID" value="GGA90681.1"/>
    <property type="molecule type" value="Genomic_DNA"/>
</dbReference>
<name>A0A916SCC6_9MICO</name>
<accession>A0A916SCC6</accession>
<proteinExistence type="predicted"/>
<dbReference type="RefSeq" id="WP_188508828.1">
    <property type="nucleotide sequence ID" value="NZ_BMGB01000001.1"/>
</dbReference>
<protein>
    <submittedName>
        <fullName evidence="1">Uncharacterized protein</fullName>
    </submittedName>
</protein>
<sequence>MKFFAEANPVHAMVWTCRNSMVAHPESDLRLPTNPALFGESINTCAIFSSDPARHPASHTGKFTYDALDPGSPQIIEIAGEVTSAIPTAAGIEGAEPDFVIYGDPAAVQFSNKNLWGTKSTRAINGFVIPVTPGDDPIVKLLGPGVGIISAQSVHPNKIGTSAYAATMEFALGWF</sequence>
<dbReference type="AlphaFoldDB" id="A0A916SCC6"/>
<reference evidence="1" key="2">
    <citation type="submission" date="2020-09" db="EMBL/GenBank/DDBJ databases">
        <authorList>
            <person name="Sun Q."/>
            <person name="Zhou Y."/>
        </authorList>
    </citation>
    <scope>NUCLEOTIDE SEQUENCE</scope>
    <source>
        <strain evidence="1">CGMCC 1.12813</strain>
    </source>
</reference>
<keyword evidence="2" id="KW-1185">Reference proteome</keyword>
<reference evidence="1" key="1">
    <citation type="journal article" date="2014" name="Int. J. Syst. Evol. Microbiol.">
        <title>Complete genome sequence of Corynebacterium casei LMG S-19264T (=DSM 44701T), isolated from a smear-ripened cheese.</title>
        <authorList>
            <consortium name="US DOE Joint Genome Institute (JGI-PGF)"/>
            <person name="Walter F."/>
            <person name="Albersmeier A."/>
            <person name="Kalinowski J."/>
            <person name="Ruckert C."/>
        </authorList>
    </citation>
    <scope>NUCLEOTIDE SEQUENCE</scope>
    <source>
        <strain evidence="1">CGMCC 1.12813</strain>
    </source>
</reference>
<comment type="caution">
    <text evidence="1">The sequence shown here is derived from an EMBL/GenBank/DDBJ whole genome shotgun (WGS) entry which is preliminary data.</text>
</comment>
<gene>
    <name evidence="1" type="ORF">GCM10010979_01720</name>
</gene>
<dbReference type="Proteomes" id="UP000606922">
    <property type="component" value="Unassembled WGS sequence"/>
</dbReference>
<evidence type="ECO:0000313" key="1">
    <source>
        <dbReference type="EMBL" id="GGA90681.1"/>
    </source>
</evidence>
<organism evidence="1 2">
    <name type="scientific">Conyzicola nivalis</name>
    <dbReference type="NCBI Taxonomy" id="1477021"/>
    <lineage>
        <taxon>Bacteria</taxon>
        <taxon>Bacillati</taxon>
        <taxon>Actinomycetota</taxon>
        <taxon>Actinomycetes</taxon>
        <taxon>Micrococcales</taxon>
        <taxon>Microbacteriaceae</taxon>
        <taxon>Conyzicola</taxon>
    </lineage>
</organism>